<dbReference type="EMBL" id="KQ988203">
    <property type="protein sequence ID" value="KZV56266.1"/>
    <property type="molecule type" value="Genomic_DNA"/>
</dbReference>
<evidence type="ECO:0000256" key="1">
    <source>
        <dbReference type="SAM" id="MobiDB-lite"/>
    </source>
</evidence>
<feature type="compositionally biased region" description="Basic and acidic residues" evidence="1">
    <location>
        <begin position="93"/>
        <end position="102"/>
    </location>
</feature>
<evidence type="ECO:0000313" key="3">
    <source>
        <dbReference type="Proteomes" id="UP000250235"/>
    </source>
</evidence>
<dbReference type="AlphaFoldDB" id="A0A2Z7DAZ9"/>
<feature type="compositionally biased region" description="Polar residues" evidence="1">
    <location>
        <begin position="80"/>
        <end position="92"/>
    </location>
</feature>
<sequence length="102" mass="11249">MCLSLSLAPSDHTSTVHRELFRRIPGVSDGCFARARLLPESSGFLAVLIVAQYKILLAQITQQELPGLLKSKSSKETAADSAQLNQQFTNEQGIRDFSTRRS</sequence>
<name>A0A2Z7DAZ9_9LAMI</name>
<dbReference type="Proteomes" id="UP000250235">
    <property type="component" value="Unassembled WGS sequence"/>
</dbReference>
<organism evidence="2 3">
    <name type="scientific">Dorcoceras hygrometricum</name>
    <dbReference type="NCBI Taxonomy" id="472368"/>
    <lineage>
        <taxon>Eukaryota</taxon>
        <taxon>Viridiplantae</taxon>
        <taxon>Streptophyta</taxon>
        <taxon>Embryophyta</taxon>
        <taxon>Tracheophyta</taxon>
        <taxon>Spermatophyta</taxon>
        <taxon>Magnoliopsida</taxon>
        <taxon>eudicotyledons</taxon>
        <taxon>Gunneridae</taxon>
        <taxon>Pentapetalae</taxon>
        <taxon>asterids</taxon>
        <taxon>lamiids</taxon>
        <taxon>Lamiales</taxon>
        <taxon>Gesneriaceae</taxon>
        <taxon>Didymocarpoideae</taxon>
        <taxon>Trichosporeae</taxon>
        <taxon>Loxocarpinae</taxon>
        <taxon>Dorcoceras</taxon>
    </lineage>
</organism>
<feature type="region of interest" description="Disordered" evidence="1">
    <location>
        <begin position="80"/>
        <end position="102"/>
    </location>
</feature>
<gene>
    <name evidence="2" type="ORF">F511_20050</name>
</gene>
<evidence type="ECO:0000313" key="2">
    <source>
        <dbReference type="EMBL" id="KZV56266.1"/>
    </source>
</evidence>
<accession>A0A2Z7DAZ9</accession>
<keyword evidence="3" id="KW-1185">Reference proteome</keyword>
<protein>
    <submittedName>
        <fullName evidence="2">Uncharacterized protein</fullName>
    </submittedName>
</protein>
<reference evidence="2 3" key="1">
    <citation type="journal article" date="2015" name="Proc. Natl. Acad. Sci. U.S.A.">
        <title>The resurrection genome of Boea hygrometrica: A blueprint for survival of dehydration.</title>
        <authorList>
            <person name="Xiao L."/>
            <person name="Yang G."/>
            <person name="Zhang L."/>
            <person name="Yang X."/>
            <person name="Zhao S."/>
            <person name="Ji Z."/>
            <person name="Zhou Q."/>
            <person name="Hu M."/>
            <person name="Wang Y."/>
            <person name="Chen M."/>
            <person name="Xu Y."/>
            <person name="Jin H."/>
            <person name="Xiao X."/>
            <person name="Hu G."/>
            <person name="Bao F."/>
            <person name="Hu Y."/>
            <person name="Wan P."/>
            <person name="Li L."/>
            <person name="Deng X."/>
            <person name="Kuang T."/>
            <person name="Xiang C."/>
            <person name="Zhu J.K."/>
            <person name="Oliver M.J."/>
            <person name="He Y."/>
        </authorList>
    </citation>
    <scope>NUCLEOTIDE SEQUENCE [LARGE SCALE GENOMIC DNA]</scope>
    <source>
        <strain evidence="3">cv. XS01</strain>
    </source>
</reference>
<proteinExistence type="predicted"/>